<feature type="compositionally biased region" description="Polar residues" evidence="1">
    <location>
        <begin position="47"/>
        <end position="57"/>
    </location>
</feature>
<protein>
    <submittedName>
        <fullName evidence="2">Uncharacterized protein</fullName>
    </submittedName>
</protein>
<reference evidence="3" key="1">
    <citation type="journal article" date="2012" name="Nat. Genet.">
        <title>Lifestyle transitions in plant pathogenic Colletotrichum fungi deciphered by genome and transcriptome analyses.</title>
        <authorList>
            <person name="O'Connell R.J."/>
            <person name="Thon M.R."/>
            <person name="Hacquard S."/>
            <person name="Amyotte S.G."/>
            <person name="Kleemann J."/>
            <person name="Torres M.F."/>
            <person name="Damm U."/>
            <person name="Buiate E.A."/>
            <person name="Epstein L."/>
            <person name="Alkan N."/>
            <person name="Altmueller J."/>
            <person name="Alvarado-Balderrama L."/>
            <person name="Bauser C.A."/>
            <person name="Becker C."/>
            <person name="Birren B.W."/>
            <person name="Chen Z."/>
            <person name="Choi J."/>
            <person name="Crouch J.A."/>
            <person name="Duvick J.P."/>
            <person name="Farman M.A."/>
            <person name="Gan P."/>
            <person name="Heiman D."/>
            <person name="Henrissat B."/>
            <person name="Howard R.J."/>
            <person name="Kabbage M."/>
            <person name="Koch C."/>
            <person name="Kracher B."/>
            <person name="Kubo Y."/>
            <person name="Law A.D."/>
            <person name="Lebrun M.-H."/>
            <person name="Lee Y.-H."/>
            <person name="Miyara I."/>
            <person name="Moore N."/>
            <person name="Neumann U."/>
            <person name="Nordstroem K."/>
            <person name="Panaccione D.G."/>
            <person name="Panstruga R."/>
            <person name="Place M."/>
            <person name="Proctor R.H."/>
            <person name="Prusky D."/>
            <person name="Rech G."/>
            <person name="Reinhardt R."/>
            <person name="Rollins J.A."/>
            <person name="Rounsley S."/>
            <person name="Schardl C.L."/>
            <person name="Schwartz D.C."/>
            <person name="Shenoy N."/>
            <person name="Shirasu K."/>
            <person name="Sikhakolli U.R."/>
            <person name="Stueber K."/>
            <person name="Sukno S.A."/>
            <person name="Sweigard J.A."/>
            <person name="Takano Y."/>
            <person name="Takahara H."/>
            <person name="Trail F."/>
            <person name="van der Does H.C."/>
            <person name="Voll L.M."/>
            <person name="Will I."/>
            <person name="Young S."/>
            <person name="Zeng Q."/>
            <person name="Zhang J."/>
            <person name="Zhou S."/>
            <person name="Dickman M.B."/>
            <person name="Schulze-Lefert P."/>
            <person name="Ver Loren van Themaat E."/>
            <person name="Ma L.-J."/>
            <person name="Vaillancourt L.J."/>
        </authorList>
    </citation>
    <scope>NUCLEOTIDE SEQUENCE [LARGE SCALE GENOMIC DNA]</scope>
    <source>
        <strain evidence="3">IMI 349063</strain>
    </source>
</reference>
<gene>
    <name evidence="2" type="ORF">CH063_08212</name>
</gene>
<proteinExistence type="predicted"/>
<evidence type="ECO:0000256" key="1">
    <source>
        <dbReference type="SAM" id="MobiDB-lite"/>
    </source>
</evidence>
<name>H1V903_COLHI</name>
<feature type="region of interest" description="Disordered" evidence="1">
    <location>
        <begin position="36"/>
        <end position="58"/>
    </location>
</feature>
<dbReference type="AlphaFoldDB" id="H1V903"/>
<sequence>MHSERSSTPLLPHTAPVARTQSIFQMASKAQQRSRTRTRANAAQATPNFGSSISPSSPRCEFMFMPSDPLQYSETADQNRLRQR</sequence>
<evidence type="ECO:0000313" key="3">
    <source>
        <dbReference type="Proteomes" id="UP000007174"/>
    </source>
</evidence>
<organism evidence="2 3">
    <name type="scientific">Colletotrichum higginsianum (strain IMI 349063)</name>
    <name type="common">Crucifer anthracnose fungus</name>
    <dbReference type="NCBI Taxonomy" id="759273"/>
    <lineage>
        <taxon>Eukaryota</taxon>
        <taxon>Fungi</taxon>
        <taxon>Dikarya</taxon>
        <taxon>Ascomycota</taxon>
        <taxon>Pezizomycotina</taxon>
        <taxon>Sordariomycetes</taxon>
        <taxon>Hypocreomycetidae</taxon>
        <taxon>Glomerellales</taxon>
        <taxon>Glomerellaceae</taxon>
        <taxon>Colletotrichum</taxon>
        <taxon>Colletotrichum destructivum species complex</taxon>
    </lineage>
</organism>
<dbReference type="Proteomes" id="UP000007174">
    <property type="component" value="Unassembled WGS sequence"/>
</dbReference>
<evidence type="ECO:0000313" key="2">
    <source>
        <dbReference type="EMBL" id="CCF36706.1"/>
    </source>
</evidence>
<dbReference type="EMBL" id="CACQ02002108">
    <property type="protein sequence ID" value="CCF36706.1"/>
    <property type="molecule type" value="Genomic_DNA"/>
</dbReference>
<dbReference type="HOGENOM" id="CLU_2527340_0_0_1"/>
<accession>H1V903</accession>